<dbReference type="Proteomes" id="UP000479000">
    <property type="component" value="Unassembled WGS sequence"/>
</dbReference>
<reference evidence="2 3" key="1">
    <citation type="submission" date="2020-02" db="EMBL/GenBank/DDBJ databases">
        <authorList>
            <person name="Ferguson B K."/>
        </authorList>
    </citation>
    <scope>NUCLEOTIDE SEQUENCE [LARGE SCALE GENOMIC DNA]</scope>
</reference>
<gene>
    <name evidence="2" type="ORF">NTEN_LOCUS3108</name>
</gene>
<protein>
    <submittedName>
        <fullName evidence="2">Uncharacterized protein</fullName>
    </submittedName>
</protein>
<evidence type="ECO:0000313" key="3">
    <source>
        <dbReference type="Proteomes" id="UP000479000"/>
    </source>
</evidence>
<organism evidence="2 3">
    <name type="scientific">Nesidiocoris tenuis</name>
    <dbReference type="NCBI Taxonomy" id="355587"/>
    <lineage>
        <taxon>Eukaryota</taxon>
        <taxon>Metazoa</taxon>
        <taxon>Ecdysozoa</taxon>
        <taxon>Arthropoda</taxon>
        <taxon>Hexapoda</taxon>
        <taxon>Insecta</taxon>
        <taxon>Pterygota</taxon>
        <taxon>Neoptera</taxon>
        <taxon>Paraneoptera</taxon>
        <taxon>Hemiptera</taxon>
        <taxon>Heteroptera</taxon>
        <taxon>Panheteroptera</taxon>
        <taxon>Cimicomorpha</taxon>
        <taxon>Miridae</taxon>
        <taxon>Dicyphina</taxon>
        <taxon>Nesidiocoris</taxon>
    </lineage>
</organism>
<dbReference type="AlphaFoldDB" id="A0A6H5G4B4"/>
<evidence type="ECO:0000313" key="2">
    <source>
        <dbReference type="EMBL" id="CAA9996627.1"/>
    </source>
</evidence>
<feature type="compositionally biased region" description="Polar residues" evidence="1">
    <location>
        <begin position="38"/>
        <end position="54"/>
    </location>
</feature>
<accession>A0A6H5G4B4</accession>
<feature type="compositionally biased region" description="Basic residues" evidence="1">
    <location>
        <begin position="105"/>
        <end position="122"/>
    </location>
</feature>
<sequence>MRYLKPNACFPQIFIALGRLFELHVIDQQFNEKQCFKQPQTMTHEQSATSVCTNESSEESSESSSSSSDDSADNIDYTKPLPSPYYNFDFCTCDAPLPDAYKPPTPKKKKPVRTGMPHHRQR</sequence>
<keyword evidence="3" id="KW-1185">Reference proteome</keyword>
<evidence type="ECO:0000256" key="1">
    <source>
        <dbReference type="SAM" id="MobiDB-lite"/>
    </source>
</evidence>
<feature type="region of interest" description="Disordered" evidence="1">
    <location>
        <begin position="38"/>
        <end position="85"/>
    </location>
</feature>
<proteinExistence type="predicted"/>
<dbReference type="EMBL" id="CADCXU010004688">
    <property type="protein sequence ID" value="CAA9996627.1"/>
    <property type="molecule type" value="Genomic_DNA"/>
</dbReference>
<feature type="region of interest" description="Disordered" evidence="1">
    <location>
        <begin position="99"/>
        <end position="122"/>
    </location>
</feature>
<name>A0A6H5G4B4_9HEMI</name>